<evidence type="ECO:0000256" key="1">
    <source>
        <dbReference type="SAM" id="Phobius"/>
    </source>
</evidence>
<dbReference type="InterPro" id="IPR050879">
    <property type="entry name" value="Acyltransferase_3"/>
</dbReference>
<gene>
    <name evidence="3" type="ORF">EH240_20090</name>
</gene>
<sequence length="341" mass="37783">MKHNPSLDGIRALAALVVMAFHSKLPFALGGFIGVDIFFVLSGFLITSLLKREADLTGRISFTQFYIRRALRLWPPLLLLLAGYLVVAPLVFPPVDFWRQVVLAGLYLSDYAKAFWGDPVALTHTWSLSVEEHFYMLWPVVILLVSRRCSGDRQLALIFLGLFVAASLWRMTDLVIWQDWQRTFFRFDTRMSGLLLGAAIAYLPWRPSGRQADAIGIVSACGLAAAILVLRFRSPWPLLHGGTLVDLCAAGLVLAAVQERSRVAAVLGCKPLAALGLISYSIYLWSVPIAVIFRTRFDAYTSFAATAVISIAIAAASWWLIERPLKAYRLRMVPKAVAATA</sequence>
<keyword evidence="3" id="KW-0012">Acyltransferase</keyword>
<feature type="transmembrane region" description="Helical" evidence="1">
    <location>
        <begin position="238"/>
        <end position="257"/>
    </location>
</feature>
<keyword evidence="1" id="KW-0472">Membrane</keyword>
<feature type="transmembrane region" description="Helical" evidence="1">
    <location>
        <begin position="27"/>
        <end position="50"/>
    </location>
</feature>
<comment type="caution">
    <text evidence="3">The sequence shown here is derived from an EMBL/GenBank/DDBJ whole genome shotgun (WGS) entry which is preliminary data.</text>
</comment>
<feature type="domain" description="Acyltransferase 3" evidence="2">
    <location>
        <begin position="5"/>
        <end position="320"/>
    </location>
</feature>
<proteinExistence type="predicted"/>
<dbReference type="PANTHER" id="PTHR23028">
    <property type="entry name" value="ACETYLTRANSFERASE"/>
    <property type="match status" value="1"/>
</dbReference>
<keyword evidence="3" id="KW-0808">Transferase</keyword>
<keyword evidence="1" id="KW-1133">Transmembrane helix</keyword>
<dbReference type="RefSeq" id="WP_125001783.1">
    <property type="nucleotide sequence ID" value="NZ_RQXT01000025.1"/>
</dbReference>
<feature type="transmembrane region" description="Helical" evidence="1">
    <location>
        <begin position="157"/>
        <end position="177"/>
    </location>
</feature>
<feature type="transmembrane region" description="Helical" evidence="1">
    <location>
        <begin position="71"/>
        <end position="92"/>
    </location>
</feature>
<feature type="transmembrane region" description="Helical" evidence="1">
    <location>
        <begin position="269"/>
        <end position="293"/>
    </location>
</feature>
<evidence type="ECO:0000313" key="4">
    <source>
        <dbReference type="Proteomes" id="UP000273786"/>
    </source>
</evidence>
<organism evidence="3 4">
    <name type="scientific">Mesorhizobium tamadayense</name>
    <dbReference type="NCBI Taxonomy" id="425306"/>
    <lineage>
        <taxon>Bacteria</taxon>
        <taxon>Pseudomonadati</taxon>
        <taxon>Pseudomonadota</taxon>
        <taxon>Alphaproteobacteria</taxon>
        <taxon>Hyphomicrobiales</taxon>
        <taxon>Phyllobacteriaceae</taxon>
        <taxon>Mesorhizobium</taxon>
    </lineage>
</organism>
<dbReference type="InterPro" id="IPR002656">
    <property type="entry name" value="Acyl_transf_3_dom"/>
</dbReference>
<feature type="transmembrane region" description="Helical" evidence="1">
    <location>
        <begin position="299"/>
        <end position="321"/>
    </location>
</feature>
<dbReference type="AlphaFoldDB" id="A0A3P3FK81"/>
<dbReference type="GO" id="GO:0016747">
    <property type="term" value="F:acyltransferase activity, transferring groups other than amino-acyl groups"/>
    <property type="evidence" value="ECO:0007669"/>
    <property type="project" value="InterPro"/>
</dbReference>
<feature type="transmembrane region" description="Helical" evidence="1">
    <location>
        <begin position="212"/>
        <end position="232"/>
    </location>
</feature>
<dbReference type="Proteomes" id="UP000273786">
    <property type="component" value="Unassembled WGS sequence"/>
</dbReference>
<dbReference type="EMBL" id="RQXT01000025">
    <property type="protein sequence ID" value="RRH98098.1"/>
    <property type="molecule type" value="Genomic_DNA"/>
</dbReference>
<name>A0A3P3FK81_9HYPH</name>
<dbReference type="GO" id="GO:0016020">
    <property type="term" value="C:membrane"/>
    <property type="evidence" value="ECO:0007669"/>
    <property type="project" value="TreeGrafter"/>
</dbReference>
<dbReference type="Pfam" id="PF01757">
    <property type="entry name" value="Acyl_transf_3"/>
    <property type="match status" value="1"/>
</dbReference>
<dbReference type="PANTHER" id="PTHR23028:SF53">
    <property type="entry name" value="ACYL_TRANSF_3 DOMAIN-CONTAINING PROTEIN"/>
    <property type="match status" value="1"/>
</dbReference>
<reference evidence="3 4" key="1">
    <citation type="submission" date="2018-11" db="EMBL/GenBank/DDBJ databases">
        <title>the genome of Mesorhizobium tamadayense DSM 28320.</title>
        <authorList>
            <person name="Gao J."/>
        </authorList>
    </citation>
    <scope>NUCLEOTIDE SEQUENCE [LARGE SCALE GENOMIC DNA]</scope>
    <source>
        <strain evidence="3 4">DSM 28320</strain>
    </source>
</reference>
<keyword evidence="4" id="KW-1185">Reference proteome</keyword>
<evidence type="ECO:0000259" key="2">
    <source>
        <dbReference type="Pfam" id="PF01757"/>
    </source>
</evidence>
<keyword evidence="1" id="KW-0812">Transmembrane</keyword>
<dbReference type="OrthoDB" id="9796461at2"/>
<dbReference type="GO" id="GO:0009103">
    <property type="term" value="P:lipopolysaccharide biosynthetic process"/>
    <property type="evidence" value="ECO:0007669"/>
    <property type="project" value="TreeGrafter"/>
</dbReference>
<evidence type="ECO:0000313" key="3">
    <source>
        <dbReference type="EMBL" id="RRH98098.1"/>
    </source>
</evidence>
<protein>
    <submittedName>
        <fullName evidence="3">Acyltransferase</fullName>
    </submittedName>
</protein>
<accession>A0A3P3FK81</accession>